<feature type="transmembrane region" description="Helical" evidence="1">
    <location>
        <begin position="81"/>
        <end position="103"/>
    </location>
</feature>
<feature type="transmembrane region" description="Helical" evidence="1">
    <location>
        <begin position="109"/>
        <end position="142"/>
    </location>
</feature>
<dbReference type="AlphaFoldDB" id="A0A9D1N5Z8"/>
<dbReference type="Pfam" id="PF22564">
    <property type="entry name" value="HAAS"/>
    <property type="match status" value="1"/>
</dbReference>
<keyword evidence="1" id="KW-0812">Transmembrane</keyword>
<feature type="transmembrane region" description="Helical" evidence="1">
    <location>
        <begin position="149"/>
        <end position="174"/>
    </location>
</feature>
<evidence type="ECO:0000313" key="3">
    <source>
        <dbReference type="Proteomes" id="UP000824130"/>
    </source>
</evidence>
<reference evidence="2" key="1">
    <citation type="submission" date="2020-10" db="EMBL/GenBank/DDBJ databases">
        <authorList>
            <person name="Gilroy R."/>
        </authorList>
    </citation>
    <scope>NUCLEOTIDE SEQUENCE</scope>
    <source>
        <strain evidence="2">ChiSjej4B22-8349</strain>
    </source>
</reference>
<evidence type="ECO:0000256" key="1">
    <source>
        <dbReference type="SAM" id="Phobius"/>
    </source>
</evidence>
<dbReference type="Proteomes" id="UP000824130">
    <property type="component" value="Unassembled WGS sequence"/>
</dbReference>
<accession>A0A9D1N5Z8</accession>
<gene>
    <name evidence="2" type="ORF">IAD25_01110</name>
</gene>
<sequence length="219" mass="23695">MNRREFIARLKEEISRLPQEEIEAAVEYYEEYFDEAGADKEQDVLERLGSPKKVASQIKSEYAVRLFDEEEKPTVKKGLSAAWYVVLGICSAPVSIPLAVALGALAISIFVALICCVIGVFAGIAGCVLGAIACIVVGILAIPVSISTAAFLMGIGLVGLSFMVAMGALLAMGVKAGTAAIVKTARRQNERRRIRKALEAGERKKWRYRDEQEGGEKDA</sequence>
<comment type="caution">
    <text evidence="2">The sequence shown here is derived from an EMBL/GenBank/DDBJ whole genome shotgun (WGS) entry which is preliminary data.</text>
</comment>
<keyword evidence="1" id="KW-0472">Membrane</keyword>
<name>A0A9D1N5Z8_9FIRM</name>
<reference evidence="2" key="2">
    <citation type="journal article" date="2021" name="PeerJ">
        <title>Extensive microbial diversity within the chicken gut microbiome revealed by metagenomics and culture.</title>
        <authorList>
            <person name="Gilroy R."/>
            <person name="Ravi A."/>
            <person name="Getino M."/>
            <person name="Pursley I."/>
            <person name="Horton D.L."/>
            <person name="Alikhan N.F."/>
            <person name="Baker D."/>
            <person name="Gharbi K."/>
            <person name="Hall N."/>
            <person name="Watson M."/>
            <person name="Adriaenssens E.M."/>
            <person name="Foster-Nyarko E."/>
            <person name="Jarju S."/>
            <person name="Secka A."/>
            <person name="Antonio M."/>
            <person name="Oren A."/>
            <person name="Chaudhuri R.R."/>
            <person name="La Ragione R."/>
            <person name="Hildebrand F."/>
            <person name="Pallen M.J."/>
        </authorList>
    </citation>
    <scope>NUCLEOTIDE SEQUENCE</scope>
    <source>
        <strain evidence="2">ChiSjej4B22-8349</strain>
    </source>
</reference>
<proteinExistence type="predicted"/>
<protein>
    <submittedName>
        <fullName evidence="2">DUF1700 domain-containing protein</fullName>
    </submittedName>
</protein>
<evidence type="ECO:0000313" key="2">
    <source>
        <dbReference type="EMBL" id="HIU95298.1"/>
    </source>
</evidence>
<organism evidence="2 3">
    <name type="scientific">Candidatus Allocopromorpha excrementipullorum</name>
    <dbReference type="NCBI Taxonomy" id="2840743"/>
    <lineage>
        <taxon>Bacteria</taxon>
        <taxon>Bacillati</taxon>
        <taxon>Bacillota</taxon>
        <taxon>Clostridia</taxon>
        <taxon>Eubacteriales</taxon>
        <taxon>Eubacteriaceae</taxon>
        <taxon>Eubacteriaceae incertae sedis</taxon>
        <taxon>Candidatus Allocopromorpha</taxon>
    </lineage>
</organism>
<dbReference type="EMBL" id="DVOB01000028">
    <property type="protein sequence ID" value="HIU95298.1"/>
    <property type="molecule type" value="Genomic_DNA"/>
</dbReference>
<keyword evidence="1" id="KW-1133">Transmembrane helix</keyword>